<evidence type="ECO:0000313" key="2">
    <source>
        <dbReference type="EMBL" id="MCA9382198.1"/>
    </source>
</evidence>
<proteinExistence type="predicted"/>
<reference evidence="2" key="1">
    <citation type="submission" date="2020-04" db="EMBL/GenBank/DDBJ databases">
        <authorList>
            <person name="Zhang T."/>
        </authorList>
    </citation>
    <scope>NUCLEOTIDE SEQUENCE</scope>
    <source>
        <strain evidence="2">HKST-UBA10</strain>
    </source>
</reference>
<organism evidence="2 3">
    <name type="scientific">Candidatus Dojkabacteria bacterium</name>
    <dbReference type="NCBI Taxonomy" id="2099670"/>
    <lineage>
        <taxon>Bacteria</taxon>
        <taxon>Candidatus Dojkabacteria</taxon>
    </lineage>
</organism>
<protein>
    <submittedName>
        <fullName evidence="2">Uncharacterized protein</fullName>
    </submittedName>
</protein>
<name>A0A955RI38_9BACT</name>
<dbReference type="EMBL" id="JAGQLG010000079">
    <property type="protein sequence ID" value="MCA9382198.1"/>
    <property type="molecule type" value="Genomic_DNA"/>
</dbReference>
<evidence type="ECO:0000313" key="3">
    <source>
        <dbReference type="Proteomes" id="UP000782843"/>
    </source>
</evidence>
<comment type="caution">
    <text evidence="2">The sequence shown here is derived from an EMBL/GenBank/DDBJ whole genome shotgun (WGS) entry which is preliminary data.</text>
</comment>
<gene>
    <name evidence="2" type="ORF">KC660_02205</name>
</gene>
<reference evidence="2" key="2">
    <citation type="journal article" date="2021" name="Microbiome">
        <title>Successional dynamics and alternative stable states in a saline activated sludge microbial community over 9 years.</title>
        <authorList>
            <person name="Wang Y."/>
            <person name="Ye J."/>
            <person name="Ju F."/>
            <person name="Liu L."/>
            <person name="Boyd J.A."/>
            <person name="Deng Y."/>
            <person name="Parks D.H."/>
            <person name="Jiang X."/>
            <person name="Yin X."/>
            <person name="Woodcroft B.J."/>
            <person name="Tyson G.W."/>
            <person name="Hugenholtz P."/>
            <person name="Polz M.F."/>
            <person name="Zhang T."/>
        </authorList>
    </citation>
    <scope>NUCLEOTIDE SEQUENCE</scope>
    <source>
        <strain evidence="2">HKST-UBA10</strain>
    </source>
</reference>
<accession>A0A955RI38</accession>
<keyword evidence="1" id="KW-0472">Membrane</keyword>
<sequence>MKYVKTKVILFSIVVLLFLIHFSQQVNSCSPARPDPWFTEELVFDTSTFPVGVEVVETDPEYEPYSLINRSDTPFYIVRERTTRSKNPSNSGIPDEYEPLYKLKSGQAFFWGQRSSNENEHWIANSGGINNSAATSVKISNEIYSLDTESKQVYKFNRPNDIDIPEPQSLTIRGYFRGEPVVITGVVNYSLNEKYDIEKMKEYASACDDFGTYNWWSDLGFVIPLILILFVFLSMGTTSLIIHRRHKNKSESNVEQ</sequence>
<evidence type="ECO:0000256" key="1">
    <source>
        <dbReference type="SAM" id="Phobius"/>
    </source>
</evidence>
<feature type="transmembrane region" description="Helical" evidence="1">
    <location>
        <begin position="221"/>
        <end position="242"/>
    </location>
</feature>
<dbReference type="AlphaFoldDB" id="A0A955RI38"/>
<dbReference type="Proteomes" id="UP000782843">
    <property type="component" value="Unassembled WGS sequence"/>
</dbReference>
<keyword evidence="1" id="KW-0812">Transmembrane</keyword>
<keyword evidence="1" id="KW-1133">Transmembrane helix</keyword>